<evidence type="ECO:0000313" key="3">
    <source>
        <dbReference type="EMBL" id="DAD19025.1"/>
    </source>
</evidence>
<accession>A0A822XJP9</accession>
<evidence type="ECO:0000313" key="4">
    <source>
        <dbReference type="Proteomes" id="UP000607653"/>
    </source>
</evidence>
<keyword evidence="2" id="KW-0812">Transmembrane</keyword>
<dbReference type="AlphaFoldDB" id="A0A822XJP9"/>
<keyword evidence="4" id="KW-1185">Reference proteome</keyword>
<name>A0A822XJP9_NELNU</name>
<reference evidence="3 4" key="1">
    <citation type="journal article" date="2020" name="Mol. Biol. Evol.">
        <title>Distinct Expression and Methylation Patterns for Genes with Different Fates following a Single Whole-Genome Duplication in Flowering Plants.</title>
        <authorList>
            <person name="Shi T."/>
            <person name="Rahmani R.S."/>
            <person name="Gugger P.F."/>
            <person name="Wang M."/>
            <person name="Li H."/>
            <person name="Zhang Y."/>
            <person name="Li Z."/>
            <person name="Wang Q."/>
            <person name="Van de Peer Y."/>
            <person name="Marchal K."/>
            <person name="Chen J."/>
        </authorList>
    </citation>
    <scope>NUCLEOTIDE SEQUENCE [LARGE SCALE GENOMIC DNA]</scope>
    <source>
        <tissue evidence="3">Leaf</tissue>
    </source>
</reference>
<dbReference type="EMBL" id="DUZY01000001">
    <property type="protein sequence ID" value="DAD19025.1"/>
    <property type="molecule type" value="Genomic_DNA"/>
</dbReference>
<keyword evidence="2" id="KW-1133">Transmembrane helix</keyword>
<evidence type="ECO:0000256" key="2">
    <source>
        <dbReference type="SAM" id="Phobius"/>
    </source>
</evidence>
<gene>
    <name evidence="3" type="ORF">HUJ06_020488</name>
</gene>
<sequence length="147" mass="16886">MEGDANTPSFWLQTSTTISCSHRRSSSPLFLNSIVLIVVWPLAAFFLLLFVIPSFHRILSRRNYESSNSTDDEYTNVASSSTSQVADKSHPSSTPHPWFEYHDHSFYNPMTFSTDSTRVGHLRRNRSSYPDLRLESSWFSESDDRAQ</sequence>
<comment type="caution">
    <text evidence="3">The sequence shown here is derived from an EMBL/GenBank/DDBJ whole genome shotgun (WGS) entry which is preliminary data.</text>
</comment>
<feature type="region of interest" description="Disordered" evidence="1">
    <location>
        <begin position="64"/>
        <end position="94"/>
    </location>
</feature>
<keyword evidence="2" id="KW-0472">Membrane</keyword>
<feature type="compositionally biased region" description="Polar residues" evidence="1">
    <location>
        <begin position="76"/>
        <end position="94"/>
    </location>
</feature>
<organism evidence="3 4">
    <name type="scientific">Nelumbo nucifera</name>
    <name type="common">Sacred lotus</name>
    <dbReference type="NCBI Taxonomy" id="4432"/>
    <lineage>
        <taxon>Eukaryota</taxon>
        <taxon>Viridiplantae</taxon>
        <taxon>Streptophyta</taxon>
        <taxon>Embryophyta</taxon>
        <taxon>Tracheophyta</taxon>
        <taxon>Spermatophyta</taxon>
        <taxon>Magnoliopsida</taxon>
        <taxon>Proteales</taxon>
        <taxon>Nelumbonaceae</taxon>
        <taxon>Nelumbo</taxon>
    </lineage>
</organism>
<evidence type="ECO:0000256" key="1">
    <source>
        <dbReference type="SAM" id="MobiDB-lite"/>
    </source>
</evidence>
<proteinExistence type="predicted"/>
<dbReference type="Proteomes" id="UP000607653">
    <property type="component" value="Unassembled WGS sequence"/>
</dbReference>
<feature type="transmembrane region" description="Helical" evidence="2">
    <location>
        <begin position="29"/>
        <end position="52"/>
    </location>
</feature>
<protein>
    <submittedName>
        <fullName evidence="3">Uncharacterized protein</fullName>
    </submittedName>
</protein>